<dbReference type="PIRSF" id="PIRSF000164">
    <property type="entry name" value="DHO_oxidase"/>
    <property type="match status" value="1"/>
</dbReference>
<dbReference type="InterPro" id="IPR005720">
    <property type="entry name" value="Dihydroorotate_DH_cat"/>
</dbReference>
<comment type="caution">
    <text evidence="8">The sequence shown here is derived from an EMBL/GenBank/DDBJ whole genome shotgun (WGS) entry which is preliminary data.</text>
</comment>
<name>A0A7V2ATK3_UNCEI</name>
<evidence type="ECO:0000256" key="2">
    <source>
        <dbReference type="ARBA" id="ARBA00004725"/>
    </source>
</evidence>
<evidence type="ECO:0000256" key="1">
    <source>
        <dbReference type="ARBA" id="ARBA00001917"/>
    </source>
</evidence>
<keyword evidence="6" id="KW-0560">Oxidoreductase</keyword>
<keyword evidence="3" id="KW-0285">Flavoprotein</keyword>
<evidence type="ECO:0000256" key="3">
    <source>
        <dbReference type="ARBA" id="ARBA00022630"/>
    </source>
</evidence>
<organism evidence="8">
    <name type="scientific">Eiseniibacteriota bacterium</name>
    <dbReference type="NCBI Taxonomy" id="2212470"/>
    <lineage>
        <taxon>Bacteria</taxon>
        <taxon>Candidatus Eiseniibacteriota</taxon>
    </lineage>
</organism>
<sequence length="330" mass="36525">MADLKTTYLGLELTNPIAASAGPLGRTLESIRELEDAGIGAVVLHSLFEEQVTIEQKYLNENLVRGEEHYAEALSYFPDFKEFVFAPDEYLDHLRKAKDAVEVPVIGSLNGTSRGGWTEYSWQMEQAGADAIELNIYYLPTDVGMTSQQIEDDYIELFRAVKERLTIPVSVKLVPFISAIPNVARRLYDEGAKGLVLFNRFYQPDIDPENLEVRPTLALSTPDELLLRLRWTAILYGRVGCDLAITGGVHRAEDVIKGIMSGAAVAMTTSALLQKGAGHARTLRDGLSSWLDEHEYGSVSDIRGIMSHEKVAEPAAFERANYMKIVGTGD</sequence>
<evidence type="ECO:0000259" key="7">
    <source>
        <dbReference type="Pfam" id="PF01180"/>
    </source>
</evidence>
<dbReference type="Proteomes" id="UP000886069">
    <property type="component" value="Unassembled WGS sequence"/>
</dbReference>
<dbReference type="Pfam" id="PF01180">
    <property type="entry name" value="DHO_dh"/>
    <property type="match status" value="1"/>
</dbReference>
<dbReference type="InterPro" id="IPR050074">
    <property type="entry name" value="DHO_dehydrogenase"/>
</dbReference>
<dbReference type="Gene3D" id="3.20.20.70">
    <property type="entry name" value="Aldolase class I"/>
    <property type="match status" value="1"/>
</dbReference>
<dbReference type="UniPathway" id="UPA00070"/>
<reference evidence="8" key="1">
    <citation type="journal article" date="2020" name="mSystems">
        <title>Genome- and Community-Level Interaction Insights into Carbon Utilization and Element Cycling Functions of Hydrothermarchaeota in Hydrothermal Sediment.</title>
        <authorList>
            <person name="Zhou Z."/>
            <person name="Liu Y."/>
            <person name="Xu W."/>
            <person name="Pan J."/>
            <person name="Luo Z.H."/>
            <person name="Li M."/>
        </authorList>
    </citation>
    <scope>NUCLEOTIDE SEQUENCE [LARGE SCALE GENOMIC DNA]</scope>
    <source>
        <strain evidence="8">SpSt-1233</strain>
    </source>
</reference>
<dbReference type="EMBL" id="DSEC01000054">
    <property type="protein sequence ID" value="HER42967.1"/>
    <property type="molecule type" value="Genomic_DNA"/>
</dbReference>
<comment type="pathway">
    <text evidence="2">Pyrimidine metabolism; UMP biosynthesis via de novo pathway.</text>
</comment>
<dbReference type="PANTHER" id="PTHR48109">
    <property type="entry name" value="DIHYDROOROTATE DEHYDROGENASE (QUINONE), MITOCHONDRIAL-RELATED"/>
    <property type="match status" value="1"/>
</dbReference>
<evidence type="ECO:0000256" key="5">
    <source>
        <dbReference type="ARBA" id="ARBA00022975"/>
    </source>
</evidence>
<dbReference type="GO" id="GO:0004152">
    <property type="term" value="F:dihydroorotate dehydrogenase activity"/>
    <property type="evidence" value="ECO:0007669"/>
    <property type="project" value="InterPro"/>
</dbReference>
<keyword evidence="4" id="KW-0288">FMN</keyword>
<evidence type="ECO:0000256" key="6">
    <source>
        <dbReference type="ARBA" id="ARBA00023002"/>
    </source>
</evidence>
<feature type="domain" description="Dihydroorotate dehydrogenase catalytic" evidence="7">
    <location>
        <begin position="90"/>
        <end position="290"/>
    </location>
</feature>
<dbReference type="InterPro" id="IPR013785">
    <property type="entry name" value="Aldolase_TIM"/>
</dbReference>
<evidence type="ECO:0000313" key="8">
    <source>
        <dbReference type="EMBL" id="HER42967.1"/>
    </source>
</evidence>
<dbReference type="PANTHER" id="PTHR48109:SF3">
    <property type="entry name" value="SLL0744 PROTEIN"/>
    <property type="match status" value="1"/>
</dbReference>
<evidence type="ECO:0000256" key="4">
    <source>
        <dbReference type="ARBA" id="ARBA00022643"/>
    </source>
</evidence>
<gene>
    <name evidence="8" type="ORF">ENO08_00725</name>
</gene>
<accession>A0A7V2ATK3</accession>
<dbReference type="GO" id="GO:0006207">
    <property type="term" value="P:'de novo' pyrimidine nucleobase biosynthetic process"/>
    <property type="evidence" value="ECO:0007669"/>
    <property type="project" value="TreeGrafter"/>
</dbReference>
<protein>
    <submittedName>
        <fullName evidence="8">Dihydroorotate dehydrogenase-like protein</fullName>
    </submittedName>
</protein>
<dbReference type="InterPro" id="IPR012135">
    <property type="entry name" value="Dihydroorotate_DH_1_2"/>
</dbReference>
<dbReference type="CDD" id="cd04739">
    <property type="entry name" value="DHOD_like"/>
    <property type="match status" value="1"/>
</dbReference>
<comment type="cofactor">
    <cofactor evidence="1">
        <name>FMN</name>
        <dbReference type="ChEBI" id="CHEBI:58210"/>
    </cofactor>
</comment>
<dbReference type="SUPFAM" id="SSF51395">
    <property type="entry name" value="FMN-linked oxidoreductases"/>
    <property type="match status" value="1"/>
</dbReference>
<proteinExistence type="predicted"/>
<dbReference type="GO" id="GO:0005737">
    <property type="term" value="C:cytoplasm"/>
    <property type="evidence" value="ECO:0007669"/>
    <property type="project" value="InterPro"/>
</dbReference>
<dbReference type="AlphaFoldDB" id="A0A7V2ATK3"/>
<dbReference type="GO" id="GO:0044205">
    <property type="term" value="P:'de novo' UMP biosynthetic process"/>
    <property type="evidence" value="ECO:0007669"/>
    <property type="project" value="UniProtKB-UniPathway"/>
</dbReference>
<keyword evidence="5" id="KW-0665">Pyrimidine biosynthesis</keyword>
<dbReference type="NCBIfam" id="NF005741">
    <property type="entry name" value="PRK07565.1"/>
    <property type="match status" value="1"/>
</dbReference>